<name>A0A7S4D9M8_HETAK</name>
<evidence type="ECO:0008006" key="3">
    <source>
        <dbReference type="Google" id="ProtNLM"/>
    </source>
</evidence>
<dbReference type="EMBL" id="HBIU01033835">
    <property type="protein sequence ID" value="CAE0636785.1"/>
    <property type="molecule type" value="Transcribed_RNA"/>
</dbReference>
<dbReference type="GO" id="GO:0055088">
    <property type="term" value="P:lipid homeostasis"/>
    <property type="evidence" value="ECO:0007669"/>
    <property type="project" value="TreeGrafter"/>
</dbReference>
<proteinExistence type="predicted"/>
<sequence length="477" mass="53649">MNEDDNVSVGSQTTKGKDDGGDNLVNLEFSFACGGWLQFYMFGAAQALRDHGLARGCRAAGCSSGALAAVGLSPLGGSWRAALDFTKTVLIPECWQSFCWGAFKLQECIDRTLDVSVDLSRFELANNKLFIQTTKMPFFEPVLLSSYESEKDLKTSLMASCAAFPFSNLVKRIDGAWYIDGIYSGFQPRLSPSTITVSPLYFSTADIKPSRYLPLMWTLFPPKDPSTVDWLFDLGYVDCLRWMYKHDYRCTHTHEVNAYGGKQSGNIGEDQNNTITEDSDDHLPFLLCSKRLKREPHPYDVHQKRSFQRYFGYGQTCWALDLLFCFLLYALLKPLGVFLVWAEMVVSAGFVAIKAIWKELFSVSSLLLVPTAVLLVFSSTFDTHFRFVSCMSILLLIAVFHTIGASPLFGALFSSSSCVINNHQEEWGKCQKYILAALKNLLLCKRCILASTVLPEQYLEFLQTYSVAFRLFQHVLL</sequence>
<organism evidence="2">
    <name type="scientific">Heterosigma akashiwo</name>
    <name type="common">Chromophytic alga</name>
    <name type="synonym">Heterosigma carterae</name>
    <dbReference type="NCBI Taxonomy" id="2829"/>
    <lineage>
        <taxon>Eukaryota</taxon>
        <taxon>Sar</taxon>
        <taxon>Stramenopiles</taxon>
        <taxon>Ochrophyta</taxon>
        <taxon>Raphidophyceae</taxon>
        <taxon>Chattonellales</taxon>
        <taxon>Chattonellaceae</taxon>
        <taxon>Heterosigma</taxon>
    </lineage>
</organism>
<evidence type="ECO:0000313" key="2">
    <source>
        <dbReference type="EMBL" id="CAE0636785.1"/>
    </source>
</evidence>
<feature type="transmembrane region" description="Helical" evidence="1">
    <location>
        <begin position="363"/>
        <end position="381"/>
    </location>
</feature>
<dbReference type="PANTHER" id="PTHR12406:SF42">
    <property type="entry name" value="PNPLA DOMAIN-CONTAINING PROTEIN"/>
    <property type="match status" value="1"/>
</dbReference>
<feature type="transmembrane region" description="Helical" evidence="1">
    <location>
        <begin position="338"/>
        <end position="357"/>
    </location>
</feature>
<dbReference type="SUPFAM" id="SSF52151">
    <property type="entry name" value="FabD/lysophospholipase-like"/>
    <property type="match status" value="1"/>
</dbReference>
<dbReference type="InterPro" id="IPR033562">
    <property type="entry name" value="PLPL"/>
</dbReference>
<dbReference type="GO" id="GO:0016020">
    <property type="term" value="C:membrane"/>
    <property type="evidence" value="ECO:0007669"/>
    <property type="project" value="TreeGrafter"/>
</dbReference>
<keyword evidence="1" id="KW-1133">Transmembrane helix</keyword>
<dbReference type="GO" id="GO:0005811">
    <property type="term" value="C:lipid droplet"/>
    <property type="evidence" value="ECO:0007669"/>
    <property type="project" value="TreeGrafter"/>
</dbReference>
<dbReference type="GO" id="GO:0004806">
    <property type="term" value="F:triacylglycerol lipase activity"/>
    <property type="evidence" value="ECO:0007669"/>
    <property type="project" value="TreeGrafter"/>
</dbReference>
<keyword evidence="1" id="KW-0472">Membrane</keyword>
<accession>A0A7S4D9M8</accession>
<keyword evidence="1" id="KW-0812">Transmembrane</keyword>
<dbReference type="AlphaFoldDB" id="A0A7S4D9M8"/>
<feature type="transmembrane region" description="Helical" evidence="1">
    <location>
        <begin position="310"/>
        <end position="331"/>
    </location>
</feature>
<dbReference type="PANTHER" id="PTHR12406">
    <property type="entry name" value="CALCIUM-INDEPENDENT PHOSPHOLIPASE A2 IPLA2 -RELATED"/>
    <property type="match status" value="1"/>
</dbReference>
<dbReference type="GO" id="GO:0005737">
    <property type="term" value="C:cytoplasm"/>
    <property type="evidence" value="ECO:0007669"/>
    <property type="project" value="TreeGrafter"/>
</dbReference>
<feature type="transmembrane region" description="Helical" evidence="1">
    <location>
        <begin position="393"/>
        <end position="413"/>
    </location>
</feature>
<reference evidence="2" key="1">
    <citation type="submission" date="2021-01" db="EMBL/GenBank/DDBJ databases">
        <authorList>
            <person name="Corre E."/>
            <person name="Pelletier E."/>
            <person name="Niang G."/>
            <person name="Scheremetjew M."/>
            <person name="Finn R."/>
            <person name="Kale V."/>
            <person name="Holt S."/>
            <person name="Cochrane G."/>
            <person name="Meng A."/>
            <person name="Brown T."/>
            <person name="Cohen L."/>
        </authorList>
    </citation>
    <scope>NUCLEOTIDE SEQUENCE</scope>
    <source>
        <strain evidence="2">CCMP3107</strain>
    </source>
</reference>
<dbReference type="InterPro" id="IPR016035">
    <property type="entry name" value="Acyl_Trfase/lysoPLipase"/>
</dbReference>
<dbReference type="GO" id="GO:0019433">
    <property type="term" value="P:triglyceride catabolic process"/>
    <property type="evidence" value="ECO:0007669"/>
    <property type="project" value="TreeGrafter"/>
</dbReference>
<gene>
    <name evidence="2" type="ORF">HAKA00212_LOCUS15552</name>
</gene>
<protein>
    <recommendedName>
        <fullName evidence="3">PNPLA domain-containing protein</fullName>
    </recommendedName>
</protein>
<evidence type="ECO:0000256" key="1">
    <source>
        <dbReference type="SAM" id="Phobius"/>
    </source>
</evidence>